<dbReference type="Pfam" id="PF03602">
    <property type="entry name" value="Cons_hypoth95"/>
    <property type="match status" value="1"/>
</dbReference>
<dbReference type="InterPro" id="IPR029063">
    <property type="entry name" value="SAM-dependent_MTases_sf"/>
</dbReference>
<dbReference type="SUPFAM" id="SSF53335">
    <property type="entry name" value="S-adenosyl-L-methionine-dependent methyltransferases"/>
    <property type="match status" value="1"/>
</dbReference>
<gene>
    <name evidence="2" type="ORF">CR164_06045</name>
</gene>
<comment type="caution">
    <text evidence="2">The sequence shown here is derived from an EMBL/GenBank/DDBJ whole genome shotgun (WGS) entry which is preliminary data.</text>
</comment>
<sequence length="419" mass="47145">MTEEELQKLFDPDIRRLIDVHVEEDPSAFALKYHGAVNMPVRAVAEQIACRRKAAKKLPKLVCYDLLYTTLSLEQASGEKTARYKSALDGMAGKRMLDMTGGLGIDSIFFADRFEEVVYVERDEVLATMAVHNFRELGIGNIRVISGDSVELLEASADDSFDLIYLDPARREKGRRSVALDAAQPNVVMLHDLLLQKAGKVCVKASPALEISSLHETLPSLSRVIVISVDRECKEVVLICERDKKQDISGVAVAAVCLQQGVETVVAGQEGAAERNGVTFDIGEYFYEPDPAIIKARLTDVLAQKHQMLYINPRVDYLTSDREIVSFPGRMFRVKEFLAYSPKTFRRFLKNARIAAASIQRRDFPLSPEEIRRKFRLGESDQLFLFFTRNAFLGPVCICCEKLPGRRELQGEVSRSDRF</sequence>
<keyword evidence="3" id="KW-1185">Reference proteome</keyword>
<dbReference type="Gene3D" id="1.10.10.1110">
    <property type="entry name" value="Methyltransferase PG1098, N-terminal domain"/>
    <property type="match status" value="1"/>
</dbReference>
<evidence type="ECO:0000313" key="2">
    <source>
        <dbReference type="EMBL" id="PWW82542.1"/>
    </source>
</evidence>
<dbReference type="AlphaFoldDB" id="A0A317T761"/>
<dbReference type="CDD" id="cd02440">
    <property type="entry name" value="AdoMet_MTases"/>
    <property type="match status" value="1"/>
</dbReference>
<feature type="domain" description="THUMP-like" evidence="1">
    <location>
        <begin position="329"/>
        <end position="402"/>
    </location>
</feature>
<protein>
    <recommendedName>
        <fullName evidence="1">THUMP-like domain-containing protein</fullName>
    </recommendedName>
</protein>
<dbReference type="Proteomes" id="UP000246278">
    <property type="component" value="Unassembled WGS sequence"/>
</dbReference>
<reference evidence="3" key="1">
    <citation type="submission" date="2017-10" db="EMBL/GenBank/DDBJ databases">
        <authorList>
            <person name="Gaisin V.A."/>
            <person name="Rysina M.S."/>
            <person name="Grouzdev D.S."/>
        </authorList>
    </citation>
    <scope>NUCLEOTIDE SEQUENCE [LARGE SCALE GENOMIC DNA]</scope>
    <source>
        <strain evidence="3">V1</strain>
    </source>
</reference>
<dbReference type="InterPro" id="IPR041497">
    <property type="entry name" value="Thump-like"/>
</dbReference>
<evidence type="ECO:0000313" key="3">
    <source>
        <dbReference type="Proteomes" id="UP000246278"/>
    </source>
</evidence>
<accession>A0A317T761</accession>
<organism evidence="2 3">
    <name type="scientific">Prosthecochloris marina</name>
    <dbReference type="NCBI Taxonomy" id="2017681"/>
    <lineage>
        <taxon>Bacteria</taxon>
        <taxon>Pseudomonadati</taxon>
        <taxon>Chlorobiota</taxon>
        <taxon>Chlorobiia</taxon>
        <taxon>Chlorobiales</taxon>
        <taxon>Chlorobiaceae</taxon>
        <taxon>Prosthecochloris</taxon>
    </lineage>
</organism>
<dbReference type="Pfam" id="PF18096">
    <property type="entry name" value="Thump_like"/>
    <property type="match status" value="1"/>
</dbReference>
<dbReference type="EMBL" id="PDNZ01000003">
    <property type="protein sequence ID" value="PWW82542.1"/>
    <property type="molecule type" value="Genomic_DNA"/>
</dbReference>
<name>A0A317T761_9CHLB</name>
<dbReference type="RefSeq" id="WP_110023020.1">
    <property type="nucleotide sequence ID" value="NZ_PDNZ01000003.1"/>
</dbReference>
<proteinExistence type="predicted"/>
<evidence type="ECO:0000259" key="1">
    <source>
        <dbReference type="Pfam" id="PF18096"/>
    </source>
</evidence>
<dbReference type="Gene3D" id="3.40.50.150">
    <property type="entry name" value="Vaccinia Virus protein VP39"/>
    <property type="match status" value="1"/>
</dbReference>
<dbReference type="OrthoDB" id="1000417at2"/>